<dbReference type="Proteomes" id="UP001652740">
    <property type="component" value="Unplaced"/>
</dbReference>
<accession>A0ABM3MT09</accession>
<sequence length="240" mass="27850">MFFLVIPLLFACTAGINTNEFEPYSKYSAASNAQIRFAIENKYDDTGPGSKGQEVAYKTYKTLEEALVGYINDPDTKLPDYEKYIGTEKLFESQKPFLSTEQDPIKYRTLPYSFRTSELPKKVYHDYGKGTLVRSLGFEPFRVRKIQLVKANPLNLAHYARDRSERVRDYHNPYPQYTYSYDVYDKNTGDNKAAQETRDGDKVRGFYSFIDADGKQRIVQYTSDEKRGFEAVVRRTDTQQ</sequence>
<proteinExistence type="predicted"/>
<dbReference type="Pfam" id="PF00379">
    <property type="entry name" value="Chitin_bind_4"/>
    <property type="match status" value="1"/>
</dbReference>
<keyword evidence="5" id="KW-1185">Reference proteome</keyword>
<name>A0ABM3MT09_GALME</name>
<gene>
    <name evidence="6" type="primary">LOC113522152</name>
</gene>
<dbReference type="PRINTS" id="PR00947">
    <property type="entry name" value="CUTICLE"/>
</dbReference>
<evidence type="ECO:0000256" key="2">
    <source>
        <dbReference type="ARBA" id="ARBA00022729"/>
    </source>
</evidence>
<keyword evidence="2 4" id="KW-0732">Signal</keyword>
<evidence type="ECO:0000313" key="6">
    <source>
        <dbReference type="RefSeq" id="XP_052754501.1"/>
    </source>
</evidence>
<dbReference type="PANTHER" id="PTHR12236:SF86">
    <property type="entry name" value="CCP84AC-RELATED"/>
    <property type="match status" value="1"/>
</dbReference>
<organism evidence="5 6">
    <name type="scientific">Galleria mellonella</name>
    <name type="common">Greater wax moth</name>
    <dbReference type="NCBI Taxonomy" id="7137"/>
    <lineage>
        <taxon>Eukaryota</taxon>
        <taxon>Metazoa</taxon>
        <taxon>Ecdysozoa</taxon>
        <taxon>Arthropoda</taxon>
        <taxon>Hexapoda</taxon>
        <taxon>Insecta</taxon>
        <taxon>Pterygota</taxon>
        <taxon>Neoptera</taxon>
        <taxon>Endopterygota</taxon>
        <taxon>Lepidoptera</taxon>
        <taxon>Glossata</taxon>
        <taxon>Ditrysia</taxon>
        <taxon>Pyraloidea</taxon>
        <taxon>Pyralidae</taxon>
        <taxon>Galleriinae</taxon>
        <taxon>Galleria</taxon>
    </lineage>
</organism>
<feature type="signal peptide" evidence="4">
    <location>
        <begin position="1"/>
        <end position="18"/>
    </location>
</feature>
<feature type="chain" id="PRO_5046926043" evidence="4">
    <location>
        <begin position="19"/>
        <end position="240"/>
    </location>
</feature>
<protein>
    <submittedName>
        <fullName evidence="6">Uncharacterized protein LOC113522152</fullName>
    </submittedName>
</protein>
<dbReference type="RefSeq" id="XP_052754501.1">
    <property type="nucleotide sequence ID" value="XM_052898541.1"/>
</dbReference>
<evidence type="ECO:0000256" key="1">
    <source>
        <dbReference type="ARBA" id="ARBA00022460"/>
    </source>
</evidence>
<evidence type="ECO:0000256" key="4">
    <source>
        <dbReference type="SAM" id="SignalP"/>
    </source>
</evidence>
<dbReference type="InterPro" id="IPR051217">
    <property type="entry name" value="Insect_Cuticle_Struc_Prot"/>
</dbReference>
<dbReference type="PANTHER" id="PTHR12236">
    <property type="entry name" value="STRUCTURAL CONTITUENT OF CUTICLE"/>
    <property type="match status" value="1"/>
</dbReference>
<dbReference type="PROSITE" id="PS51155">
    <property type="entry name" value="CHIT_BIND_RR_2"/>
    <property type="match status" value="1"/>
</dbReference>
<evidence type="ECO:0000256" key="3">
    <source>
        <dbReference type="PROSITE-ProRule" id="PRU00497"/>
    </source>
</evidence>
<keyword evidence="1 3" id="KW-0193">Cuticle</keyword>
<dbReference type="InterPro" id="IPR000618">
    <property type="entry name" value="Insect_cuticle"/>
</dbReference>
<dbReference type="GeneID" id="113522152"/>
<reference evidence="6" key="1">
    <citation type="submission" date="2025-08" db="UniProtKB">
        <authorList>
            <consortium name="RefSeq"/>
        </authorList>
    </citation>
    <scope>IDENTIFICATION</scope>
    <source>
        <tissue evidence="6">Whole larvae</tissue>
    </source>
</reference>
<evidence type="ECO:0000313" key="5">
    <source>
        <dbReference type="Proteomes" id="UP001652740"/>
    </source>
</evidence>